<proteinExistence type="predicted"/>
<feature type="compositionally biased region" description="Polar residues" evidence="1">
    <location>
        <begin position="7"/>
        <end position="21"/>
    </location>
</feature>
<sequence length="104" mass="11511">MNRPCLTDQNHSTPPNHNKTSPFFFVTQPSNLLLLPCLNPKLKTQLPSPPPPQKSLPTVATGLKASLFSSQTQNPSPQPPGTPTREPKNFKSRSLCRREALTRL</sequence>
<dbReference type="EMBL" id="AWUE01021185">
    <property type="protein sequence ID" value="OMO63095.1"/>
    <property type="molecule type" value="Genomic_DNA"/>
</dbReference>
<dbReference type="Proteomes" id="UP000187203">
    <property type="component" value="Unassembled WGS sequence"/>
</dbReference>
<dbReference type="AlphaFoldDB" id="A0A1R3GYA4"/>
<evidence type="ECO:0000313" key="2">
    <source>
        <dbReference type="EMBL" id="OMO63095.1"/>
    </source>
</evidence>
<evidence type="ECO:0000313" key="3">
    <source>
        <dbReference type="Proteomes" id="UP000187203"/>
    </source>
</evidence>
<organism evidence="2 3">
    <name type="scientific">Corchorus olitorius</name>
    <dbReference type="NCBI Taxonomy" id="93759"/>
    <lineage>
        <taxon>Eukaryota</taxon>
        <taxon>Viridiplantae</taxon>
        <taxon>Streptophyta</taxon>
        <taxon>Embryophyta</taxon>
        <taxon>Tracheophyta</taxon>
        <taxon>Spermatophyta</taxon>
        <taxon>Magnoliopsida</taxon>
        <taxon>eudicotyledons</taxon>
        <taxon>Gunneridae</taxon>
        <taxon>Pentapetalae</taxon>
        <taxon>rosids</taxon>
        <taxon>malvids</taxon>
        <taxon>Malvales</taxon>
        <taxon>Malvaceae</taxon>
        <taxon>Grewioideae</taxon>
        <taxon>Apeibeae</taxon>
        <taxon>Corchorus</taxon>
    </lineage>
</organism>
<accession>A0A1R3GYA4</accession>
<gene>
    <name evidence="2" type="ORF">COLO4_32726</name>
</gene>
<comment type="caution">
    <text evidence="2">The sequence shown here is derived from an EMBL/GenBank/DDBJ whole genome shotgun (WGS) entry which is preliminary data.</text>
</comment>
<evidence type="ECO:0000256" key="1">
    <source>
        <dbReference type="SAM" id="MobiDB-lite"/>
    </source>
</evidence>
<protein>
    <submittedName>
        <fullName evidence="2">Uncharacterized protein</fullName>
    </submittedName>
</protein>
<feature type="region of interest" description="Disordered" evidence="1">
    <location>
        <begin position="1"/>
        <end position="24"/>
    </location>
</feature>
<keyword evidence="3" id="KW-1185">Reference proteome</keyword>
<name>A0A1R3GYA4_9ROSI</name>
<feature type="region of interest" description="Disordered" evidence="1">
    <location>
        <begin position="41"/>
        <end position="104"/>
    </location>
</feature>
<reference evidence="3" key="1">
    <citation type="submission" date="2013-09" db="EMBL/GenBank/DDBJ databases">
        <title>Corchorus olitorius genome sequencing.</title>
        <authorList>
            <person name="Alam M."/>
            <person name="Haque M.S."/>
            <person name="Islam M.S."/>
            <person name="Emdad E.M."/>
            <person name="Islam M.M."/>
            <person name="Ahmed B."/>
            <person name="Halim A."/>
            <person name="Hossen Q.M.M."/>
            <person name="Hossain M.Z."/>
            <person name="Ahmed R."/>
            <person name="Khan M.M."/>
            <person name="Islam R."/>
            <person name="Rashid M.M."/>
            <person name="Khan S.A."/>
            <person name="Rahman M.S."/>
            <person name="Alam M."/>
            <person name="Yahiya A.S."/>
            <person name="Khan M.S."/>
            <person name="Azam M.S."/>
            <person name="Haque T."/>
            <person name="Lashkar M.Z.H."/>
            <person name="Akhand A.I."/>
            <person name="Morshed G."/>
            <person name="Roy S."/>
            <person name="Uddin K.S."/>
            <person name="Rabeya T."/>
            <person name="Hossain A.S."/>
            <person name="Chowdhury A."/>
            <person name="Snigdha A.R."/>
            <person name="Mortoza M.S."/>
            <person name="Matin S.A."/>
            <person name="Hoque S.M.E."/>
            <person name="Islam M.K."/>
            <person name="Roy D.K."/>
            <person name="Haider R."/>
            <person name="Moosa M.M."/>
            <person name="Elias S.M."/>
            <person name="Hasan A.M."/>
            <person name="Jahan S."/>
            <person name="Shafiuddin M."/>
            <person name="Mahmood N."/>
            <person name="Shommy N.S."/>
        </authorList>
    </citation>
    <scope>NUCLEOTIDE SEQUENCE [LARGE SCALE GENOMIC DNA]</scope>
    <source>
        <strain evidence="3">cv. O-4</strain>
    </source>
</reference>